<name>A0A8E2JZH3_9PEZI</name>
<dbReference type="GO" id="GO:0016811">
    <property type="term" value="F:hydrolase activity, acting on carbon-nitrogen (but not peptide) bonds, in linear amides"/>
    <property type="evidence" value="ECO:0007669"/>
    <property type="project" value="InterPro"/>
</dbReference>
<dbReference type="InterPro" id="IPR036526">
    <property type="entry name" value="C-N_Hydrolase_sf"/>
</dbReference>
<dbReference type="PANTHER" id="PTHR23088">
    <property type="entry name" value="NITRILASE-RELATED"/>
    <property type="match status" value="1"/>
</dbReference>
<sequence>MAIAAVGQICSTASMAHNLQQCRLLVQKAVSAGAKALFLPEASDYIASSATETVSLVKSVTDSEFVLGLQDEARNARLPINVGVHEPAEGGKKVKNTLLWIDDKGEIVQRYQKLHLFDVEIKNGPILKESNSVEKGESILSPFDTPVGKVGLMICFDLRFPELSLSLRHRGAQLLTYPSAFTVPTGVAHWSTLLRSRAIETQSYVVAAAQCGPHNDAGTRKSYGHSMIVSPWGEILVELGGANNMDGKVTGRRDIPEIAIAEIDLPYVEKVRREMPLLRRTDVYPEIE</sequence>
<evidence type="ECO:0000313" key="4">
    <source>
        <dbReference type="Proteomes" id="UP000250140"/>
    </source>
</evidence>
<protein>
    <submittedName>
        <fullName evidence="3">Nitrilase</fullName>
    </submittedName>
</protein>
<keyword evidence="4" id="KW-1185">Reference proteome</keyword>
<dbReference type="AlphaFoldDB" id="A0A8E2JZH3"/>
<organism evidence="3 4">
    <name type="scientific">Glonium stellatum</name>
    <dbReference type="NCBI Taxonomy" id="574774"/>
    <lineage>
        <taxon>Eukaryota</taxon>
        <taxon>Fungi</taxon>
        <taxon>Dikarya</taxon>
        <taxon>Ascomycota</taxon>
        <taxon>Pezizomycotina</taxon>
        <taxon>Dothideomycetes</taxon>
        <taxon>Pleosporomycetidae</taxon>
        <taxon>Gloniales</taxon>
        <taxon>Gloniaceae</taxon>
        <taxon>Glonium</taxon>
    </lineage>
</organism>
<dbReference type="InterPro" id="IPR045254">
    <property type="entry name" value="Nit1/2_C-N_Hydrolase"/>
</dbReference>
<dbReference type="InterPro" id="IPR003010">
    <property type="entry name" value="C-N_Hydrolase"/>
</dbReference>
<dbReference type="Proteomes" id="UP000250140">
    <property type="component" value="Unassembled WGS sequence"/>
</dbReference>
<keyword evidence="1" id="KW-0378">Hydrolase</keyword>
<evidence type="ECO:0000313" key="3">
    <source>
        <dbReference type="EMBL" id="OCL15335.1"/>
    </source>
</evidence>
<dbReference type="OrthoDB" id="10250282at2759"/>
<accession>A0A8E2JZH3</accession>
<proteinExistence type="predicted"/>
<dbReference type="EMBL" id="KV748459">
    <property type="protein sequence ID" value="OCL15335.1"/>
    <property type="molecule type" value="Genomic_DNA"/>
</dbReference>
<dbReference type="Pfam" id="PF00795">
    <property type="entry name" value="CN_hydrolase"/>
    <property type="match status" value="1"/>
</dbReference>
<dbReference type="PANTHER" id="PTHR23088:SF27">
    <property type="entry name" value="DEAMINATED GLUTATHIONE AMIDASE"/>
    <property type="match status" value="1"/>
</dbReference>
<dbReference type="Gene3D" id="3.60.110.10">
    <property type="entry name" value="Carbon-nitrogen hydrolase"/>
    <property type="match status" value="1"/>
</dbReference>
<reference evidence="3 4" key="1">
    <citation type="journal article" date="2016" name="Nat. Commun.">
        <title>Ectomycorrhizal ecology is imprinted in the genome of the dominant symbiotic fungus Cenococcum geophilum.</title>
        <authorList>
            <consortium name="DOE Joint Genome Institute"/>
            <person name="Peter M."/>
            <person name="Kohler A."/>
            <person name="Ohm R.A."/>
            <person name="Kuo A."/>
            <person name="Krutzmann J."/>
            <person name="Morin E."/>
            <person name="Arend M."/>
            <person name="Barry K.W."/>
            <person name="Binder M."/>
            <person name="Choi C."/>
            <person name="Clum A."/>
            <person name="Copeland A."/>
            <person name="Grisel N."/>
            <person name="Haridas S."/>
            <person name="Kipfer T."/>
            <person name="LaButti K."/>
            <person name="Lindquist E."/>
            <person name="Lipzen A."/>
            <person name="Maire R."/>
            <person name="Meier B."/>
            <person name="Mihaltcheva S."/>
            <person name="Molinier V."/>
            <person name="Murat C."/>
            <person name="Poggeler S."/>
            <person name="Quandt C.A."/>
            <person name="Sperisen C."/>
            <person name="Tritt A."/>
            <person name="Tisserant E."/>
            <person name="Crous P.W."/>
            <person name="Henrissat B."/>
            <person name="Nehls U."/>
            <person name="Egli S."/>
            <person name="Spatafora J.W."/>
            <person name="Grigoriev I.V."/>
            <person name="Martin F.M."/>
        </authorList>
    </citation>
    <scope>NUCLEOTIDE SEQUENCE [LARGE SCALE GENOMIC DNA]</scope>
    <source>
        <strain evidence="3 4">CBS 207.34</strain>
    </source>
</reference>
<dbReference type="PROSITE" id="PS50263">
    <property type="entry name" value="CN_HYDROLASE"/>
    <property type="match status" value="1"/>
</dbReference>
<feature type="domain" description="CN hydrolase" evidence="2">
    <location>
        <begin position="1"/>
        <end position="265"/>
    </location>
</feature>
<dbReference type="SUPFAM" id="SSF56317">
    <property type="entry name" value="Carbon-nitrogen hydrolase"/>
    <property type="match status" value="1"/>
</dbReference>
<dbReference type="CDD" id="cd07572">
    <property type="entry name" value="nit"/>
    <property type="match status" value="1"/>
</dbReference>
<evidence type="ECO:0000259" key="2">
    <source>
        <dbReference type="PROSITE" id="PS50263"/>
    </source>
</evidence>
<evidence type="ECO:0000256" key="1">
    <source>
        <dbReference type="ARBA" id="ARBA00022801"/>
    </source>
</evidence>
<gene>
    <name evidence="3" type="ORF">AOQ84DRAFT_329570</name>
</gene>